<evidence type="ECO:0000313" key="1">
    <source>
        <dbReference type="EMBL" id="KAJ9118805.1"/>
    </source>
</evidence>
<evidence type="ECO:0000313" key="2">
    <source>
        <dbReference type="Proteomes" id="UP001234202"/>
    </source>
</evidence>
<proteinExistence type="predicted"/>
<gene>
    <name evidence="1" type="ORF">QFC24_006004</name>
</gene>
<protein>
    <submittedName>
        <fullName evidence="1">Uncharacterized protein</fullName>
    </submittedName>
</protein>
<comment type="caution">
    <text evidence="1">The sequence shown here is derived from an EMBL/GenBank/DDBJ whole genome shotgun (WGS) entry which is preliminary data.</text>
</comment>
<accession>A0ACC2X5D2</accession>
<keyword evidence="2" id="KW-1185">Reference proteome</keyword>
<reference evidence="1" key="1">
    <citation type="submission" date="2023-04" db="EMBL/GenBank/DDBJ databases">
        <title>Draft Genome sequencing of Naganishia species isolated from polar environments using Oxford Nanopore Technology.</title>
        <authorList>
            <person name="Leo P."/>
            <person name="Venkateswaran K."/>
        </authorList>
    </citation>
    <scope>NUCLEOTIDE SEQUENCE</scope>
    <source>
        <strain evidence="1">DBVPG 5303</strain>
    </source>
</reference>
<dbReference type="Proteomes" id="UP001234202">
    <property type="component" value="Unassembled WGS sequence"/>
</dbReference>
<sequence>MTKELNKRIVRVALLINDTPVPSVVEKHGDYLQVYTTHLRDSLASYPDQALKDSIGDLVVDGYNVMLGEYPPEDRLLSSDKRTENASSADQWVYDCVMMTGSASSSYQPIPWIMKLVDFIRDLVTDERKSAIKIIGICFGMQILALALGSNVEPNPAGWELGVYDVQLTDCGKEWLGRVVTNGGSGTEVLEEGKPVKTVAAEDLVKKEQDHLSIQQVHRDYVTSLPIDTHLVGSTPKCPVQGFIRYFPTSNQNDTHRPIRILALQGHPEFIPDIVNKIIDVRSASGVLDAATTEEARRRAGKKMVGGQGVIGRNTSTGKENDGLEGLEGRGVVGWAVLKVLLE</sequence>
<organism evidence="1 2">
    <name type="scientific">Naganishia onofrii</name>
    <dbReference type="NCBI Taxonomy" id="1851511"/>
    <lineage>
        <taxon>Eukaryota</taxon>
        <taxon>Fungi</taxon>
        <taxon>Dikarya</taxon>
        <taxon>Basidiomycota</taxon>
        <taxon>Agaricomycotina</taxon>
        <taxon>Tremellomycetes</taxon>
        <taxon>Filobasidiales</taxon>
        <taxon>Filobasidiaceae</taxon>
        <taxon>Naganishia</taxon>
    </lineage>
</organism>
<name>A0ACC2X5D2_9TREE</name>
<dbReference type="EMBL" id="JASBWV010000027">
    <property type="protein sequence ID" value="KAJ9118805.1"/>
    <property type="molecule type" value="Genomic_DNA"/>
</dbReference>